<gene>
    <name evidence="1" type="ORF">E6K80_08870</name>
</gene>
<proteinExistence type="predicted"/>
<protein>
    <submittedName>
        <fullName evidence="1">Uncharacterized protein</fullName>
    </submittedName>
</protein>
<dbReference type="EMBL" id="VBPA01000216">
    <property type="protein sequence ID" value="TMQ70323.1"/>
    <property type="molecule type" value="Genomic_DNA"/>
</dbReference>
<name>A0A538U386_UNCEI</name>
<sequence>MAPRIMHSTLGAAIPPLALYASLNVINPIEGFGALAGTVTVIETVVCWSAASETVPVVALNWGVKVDPEVPDGTAVQRKLAATPLERITNENVRGCPG</sequence>
<dbReference type="AlphaFoldDB" id="A0A538U386"/>
<organism evidence="1 2">
    <name type="scientific">Eiseniibacteriota bacterium</name>
    <dbReference type="NCBI Taxonomy" id="2212470"/>
    <lineage>
        <taxon>Bacteria</taxon>
        <taxon>Candidatus Eiseniibacteriota</taxon>
    </lineage>
</organism>
<reference evidence="1 2" key="1">
    <citation type="journal article" date="2019" name="Nat. Microbiol.">
        <title>Mediterranean grassland soil C-N compound turnover is dependent on rainfall and depth, and is mediated by genomically divergent microorganisms.</title>
        <authorList>
            <person name="Diamond S."/>
            <person name="Andeer P.F."/>
            <person name="Li Z."/>
            <person name="Crits-Christoph A."/>
            <person name="Burstein D."/>
            <person name="Anantharaman K."/>
            <person name="Lane K.R."/>
            <person name="Thomas B.C."/>
            <person name="Pan C."/>
            <person name="Northen T.R."/>
            <person name="Banfield J.F."/>
        </authorList>
    </citation>
    <scope>NUCLEOTIDE SEQUENCE [LARGE SCALE GENOMIC DNA]</scope>
    <source>
        <strain evidence="1">WS_10</strain>
    </source>
</reference>
<evidence type="ECO:0000313" key="1">
    <source>
        <dbReference type="EMBL" id="TMQ70323.1"/>
    </source>
</evidence>
<comment type="caution">
    <text evidence="1">The sequence shown here is derived from an EMBL/GenBank/DDBJ whole genome shotgun (WGS) entry which is preliminary data.</text>
</comment>
<evidence type="ECO:0000313" key="2">
    <source>
        <dbReference type="Proteomes" id="UP000319836"/>
    </source>
</evidence>
<dbReference type="Proteomes" id="UP000319836">
    <property type="component" value="Unassembled WGS sequence"/>
</dbReference>
<accession>A0A538U386</accession>